<protein>
    <submittedName>
        <fullName evidence="2">Uncharacterized protein</fullName>
    </submittedName>
</protein>
<dbReference type="Proteomes" id="UP000284006">
    <property type="component" value="Unassembled WGS sequence"/>
</dbReference>
<name>A0A418XAF1_9BURK</name>
<organism evidence="2 3">
    <name type="scientific">Massilia cavernae</name>
    <dbReference type="NCBI Taxonomy" id="2320864"/>
    <lineage>
        <taxon>Bacteria</taxon>
        <taxon>Pseudomonadati</taxon>
        <taxon>Pseudomonadota</taxon>
        <taxon>Betaproteobacteria</taxon>
        <taxon>Burkholderiales</taxon>
        <taxon>Oxalobacteraceae</taxon>
        <taxon>Telluria group</taxon>
        <taxon>Massilia</taxon>
    </lineage>
</organism>
<evidence type="ECO:0000313" key="2">
    <source>
        <dbReference type="EMBL" id="RJG09454.1"/>
    </source>
</evidence>
<accession>A0A418XAF1</accession>
<evidence type="ECO:0000313" key="3">
    <source>
        <dbReference type="Proteomes" id="UP000284006"/>
    </source>
</evidence>
<dbReference type="RefSeq" id="WP_119812903.1">
    <property type="nucleotide sequence ID" value="NZ_QYUP01000174.1"/>
</dbReference>
<keyword evidence="3" id="KW-1185">Reference proteome</keyword>
<dbReference type="AlphaFoldDB" id="A0A418XAF1"/>
<reference evidence="2 3" key="1">
    <citation type="submission" date="2018-09" db="EMBL/GenBank/DDBJ databases">
        <authorList>
            <person name="Zhu H."/>
        </authorList>
    </citation>
    <scope>NUCLEOTIDE SEQUENCE [LARGE SCALE GENOMIC DNA]</scope>
    <source>
        <strain evidence="2 3">K1S02-61</strain>
    </source>
</reference>
<feature type="region of interest" description="Disordered" evidence="1">
    <location>
        <begin position="38"/>
        <end position="64"/>
    </location>
</feature>
<dbReference type="EMBL" id="QYUP01000174">
    <property type="protein sequence ID" value="RJG09454.1"/>
    <property type="molecule type" value="Genomic_DNA"/>
</dbReference>
<evidence type="ECO:0000256" key="1">
    <source>
        <dbReference type="SAM" id="MobiDB-lite"/>
    </source>
</evidence>
<proteinExistence type="predicted"/>
<dbReference type="OrthoDB" id="505233at2"/>
<sequence length="64" mass="6578">MRPFGSTAAGDVINDATDNGFNWKGVADQYGAVILAPNATGNASSGTDPEPSPQKLLVNRLDAC</sequence>
<gene>
    <name evidence="2" type="ORF">D3872_22705</name>
</gene>
<comment type="caution">
    <text evidence="2">The sequence shown here is derived from an EMBL/GenBank/DDBJ whole genome shotgun (WGS) entry which is preliminary data.</text>
</comment>